<evidence type="ECO:0000313" key="1">
    <source>
        <dbReference type="EMBL" id="MPN64182.1"/>
    </source>
</evidence>
<reference evidence="1" key="1">
    <citation type="submission" date="2019-08" db="EMBL/GenBank/DDBJ databases">
        <authorList>
            <person name="Kucharzyk K."/>
            <person name="Murdoch R.W."/>
            <person name="Higgins S."/>
            <person name="Loffler F."/>
        </authorList>
    </citation>
    <scope>NUCLEOTIDE SEQUENCE</scope>
</reference>
<gene>
    <name evidence="1" type="ORF">SDC9_211953</name>
</gene>
<sequence length="120" mass="14033">MCDSEPLLLDSGRVFERVTTFEELGRFLHGWHKKTKFDGLLYSADLQHLCEEYRIFNHDTMRLPETVKVVMTHLVPYQAARNPAFPVIQFEHRIPPVAVRLLLHPAEIPKIRVLEPDWCA</sequence>
<accession>A0A645JLN3</accession>
<dbReference type="EMBL" id="VSSQ01144694">
    <property type="protein sequence ID" value="MPN64182.1"/>
    <property type="molecule type" value="Genomic_DNA"/>
</dbReference>
<proteinExistence type="predicted"/>
<dbReference type="AlphaFoldDB" id="A0A645JLN3"/>
<protein>
    <submittedName>
        <fullName evidence="1">Uncharacterized protein</fullName>
    </submittedName>
</protein>
<organism evidence="1">
    <name type="scientific">bioreactor metagenome</name>
    <dbReference type="NCBI Taxonomy" id="1076179"/>
    <lineage>
        <taxon>unclassified sequences</taxon>
        <taxon>metagenomes</taxon>
        <taxon>ecological metagenomes</taxon>
    </lineage>
</organism>
<name>A0A645JLN3_9ZZZZ</name>
<comment type="caution">
    <text evidence="1">The sequence shown here is derived from an EMBL/GenBank/DDBJ whole genome shotgun (WGS) entry which is preliminary data.</text>
</comment>